<evidence type="ECO:0000256" key="5">
    <source>
        <dbReference type="ARBA" id="ARBA00006253"/>
    </source>
</evidence>
<dbReference type="GO" id="GO:0006790">
    <property type="term" value="P:sulfur compound metabolic process"/>
    <property type="evidence" value="ECO:0007669"/>
    <property type="project" value="TreeGrafter"/>
</dbReference>
<dbReference type="InterPro" id="IPR008333">
    <property type="entry name" value="Cbr1-like_FAD-bd_dom"/>
</dbReference>
<sequence>MTVTAVRDGTGAESCGAGTVDINSQELWNLDNVGIARSERSDWDDVLRVGIQKTDAATPDKWIERSASMTRVTGRHPLNAEADSKILLEAGLVTPRALHYVRNHGPVPNIADSSSEEYKNYHLEPQRFTIDDLRSIASSGTNKNGIPRFPVAFGCDGNRRKEINQRRQTRGSNFGPGAVSCSVWGGVFLRDVLSRASLPDEPESFHVWFEGEEKLHNNSTYGTSFPLCYILDPTNDVMLAFEMNGKEPLPPDHGCALRVIMPGMVGGRQVKWLKRVVISDKPSPSWFHWHDNLRERFLFERERPFFIEVNFTNHPQRHFAPVITHPTHDASIDIKTLPGNRRVEFKGYAYSGGGNKVTSVEVSLDGGMNWSGAKSVYVGGPRHGNKWWGWCHWSFSCELWRLLRCSEVVVRAVDAAGNRQPENVEWNLMGMMNNSLYRVQVVLLEEEGQPPYLKFLHPVLPGTKEGGWLKRSLPETETGRGEGQKRPEKTIPRSELDNHSNEASCWIVIAGVVYDVTAFLQRHPGGAGPILMNAGKDATEEFMAIHADDARRMKEQFAIGTLAEEGRPGHIAGMHVCYRPRQPNLTPDGKTVAINPRRWTTLKLVDRVDVSHDTRKFRFSLPDPSSQRLWLPVGQHIELAAHPDPNDMDKLVIRPYTPVSPVTLGEDKVSGTVELLVKIYPNGAMTQILETRVTNKNDLASKEENKVMIRGPTGHIRYQGKGNFNIDQSYLWANRIAMVAGGTGITPMFQLARAILLDPDDCTRVRLVFSNKFRGDVLLYDELNELAEKSKGKFEVFHTLSHETPKSVKDRSTGTITIQMLKERLFEPHADTIAFVCGPPGLVEKAAKPFLEEIGFDEDHLFAF</sequence>
<dbReference type="Gene3D" id="3.10.120.10">
    <property type="entry name" value="Cytochrome b5-like heme/steroid binding domain"/>
    <property type="match status" value="1"/>
</dbReference>
<evidence type="ECO:0000256" key="1">
    <source>
        <dbReference type="ARBA" id="ARBA00001924"/>
    </source>
</evidence>
<dbReference type="PANTHER" id="PTHR19372:SF7">
    <property type="entry name" value="SULFITE OXIDASE, MITOCHONDRIAL"/>
    <property type="match status" value="1"/>
</dbReference>
<dbReference type="InterPro" id="IPR036374">
    <property type="entry name" value="OxRdtase_Mopterin-bd_sf"/>
</dbReference>
<dbReference type="GO" id="GO:0008482">
    <property type="term" value="F:sulfite oxidase activity"/>
    <property type="evidence" value="ECO:0007669"/>
    <property type="project" value="TreeGrafter"/>
</dbReference>
<dbReference type="SMART" id="SM01117">
    <property type="entry name" value="Cyt-b5"/>
    <property type="match status" value="1"/>
</dbReference>
<evidence type="ECO:0000256" key="13">
    <source>
        <dbReference type="ARBA" id="ARBA00023004"/>
    </source>
</evidence>
<dbReference type="SUPFAM" id="SSF56524">
    <property type="entry name" value="Oxidoreductase molybdopterin-binding domain"/>
    <property type="match status" value="1"/>
</dbReference>
<dbReference type="InterPro" id="IPR005066">
    <property type="entry name" value="MoCF_OxRdtse_dimer"/>
</dbReference>
<dbReference type="SUPFAM" id="SSF63380">
    <property type="entry name" value="Riboflavin synthase domain-like"/>
    <property type="match status" value="1"/>
</dbReference>
<dbReference type="InterPro" id="IPR018506">
    <property type="entry name" value="Cyt_B5_heme-BS"/>
</dbReference>
<dbReference type="Gene3D" id="2.40.30.10">
    <property type="entry name" value="Translation factors"/>
    <property type="match status" value="1"/>
</dbReference>
<dbReference type="InterPro" id="IPR017927">
    <property type="entry name" value="FAD-bd_FR_type"/>
</dbReference>
<evidence type="ECO:0000313" key="20">
    <source>
        <dbReference type="Proteomes" id="UP000070544"/>
    </source>
</evidence>
<keyword evidence="9" id="KW-0500">Molybdenum</keyword>
<evidence type="ECO:0000256" key="11">
    <source>
        <dbReference type="ARBA" id="ARBA00022723"/>
    </source>
</evidence>
<dbReference type="InterPro" id="IPR001433">
    <property type="entry name" value="OxRdtase_FAD/NAD-bd"/>
</dbReference>
<dbReference type="EMBL" id="KQ965740">
    <property type="protein sequence ID" value="KXS18993.1"/>
    <property type="molecule type" value="Genomic_DNA"/>
</dbReference>
<dbReference type="GO" id="GO:0020037">
    <property type="term" value="F:heme binding"/>
    <property type="evidence" value="ECO:0007669"/>
    <property type="project" value="InterPro"/>
</dbReference>
<evidence type="ECO:0000256" key="10">
    <source>
        <dbReference type="ARBA" id="ARBA00022617"/>
    </source>
</evidence>
<evidence type="ECO:0000256" key="14">
    <source>
        <dbReference type="ARBA" id="ARBA00023063"/>
    </source>
</evidence>
<evidence type="ECO:0000256" key="6">
    <source>
        <dbReference type="ARBA" id="ARBA00011738"/>
    </source>
</evidence>
<dbReference type="InterPro" id="IPR000572">
    <property type="entry name" value="OxRdtase_Mopterin-bd_dom"/>
</dbReference>
<dbReference type="Proteomes" id="UP000070544">
    <property type="component" value="Unassembled WGS sequence"/>
</dbReference>
<feature type="domain" description="Cytochrome b5 heme-binding" evidence="17">
    <location>
        <begin position="488"/>
        <end position="563"/>
    </location>
</feature>
<dbReference type="SUPFAM" id="SSF55856">
    <property type="entry name" value="Cytochrome b5-like heme/steroid binding domain"/>
    <property type="match status" value="1"/>
</dbReference>
<dbReference type="OMA" id="LRWCGVM"/>
<dbReference type="PANTHER" id="PTHR19372">
    <property type="entry name" value="SULFITE REDUCTASE"/>
    <property type="match status" value="1"/>
</dbReference>
<dbReference type="InterPro" id="IPR014756">
    <property type="entry name" value="Ig_E-set"/>
</dbReference>
<dbReference type="Pfam" id="PF00970">
    <property type="entry name" value="FAD_binding_6"/>
    <property type="match status" value="1"/>
</dbReference>
<dbReference type="InterPro" id="IPR017938">
    <property type="entry name" value="Riboflavin_synthase-like_b-brl"/>
</dbReference>
<evidence type="ECO:0000256" key="2">
    <source>
        <dbReference type="ARBA" id="ARBA00001971"/>
    </source>
</evidence>
<keyword evidence="11" id="KW-0479">Metal-binding</keyword>
<dbReference type="Gene3D" id="3.40.50.80">
    <property type="entry name" value="Nucleotide-binding domain of ferredoxin-NADP reductase (FNR) module"/>
    <property type="match status" value="1"/>
</dbReference>
<dbReference type="PRINTS" id="PR00407">
    <property type="entry name" value="EUMOPTERIN"/>
</dbReference>
<keyword evidence="13" id="KW-0408">Iron</keyword>
<dbReference type="GO" id="GO:0042128">
    <property type="term" value="P:nitrate assimilation"/>
    <property type="evidence" value="ECO:0007669"/>
    <property type="project" value="UniProtKB-KW"/>
</dbReference>
<proteinExistence type="inferred from homology"/>
<evidence type="ECO:0000313" key="19">
    <source>
        <dbReference type="EMBL" id="KXS18993.1"/>
    </source>
</evidence>
<comment type="catalytic activity">
    <reaction evidence="15">
        <text>nitrite + NADP(+) + H2O = nitrate + NADPH + H(+)</text>
        <dbReference type="Rhea" id="RHEA:19061"/>
        <dbReference type="ChEBI" id="CHEBI:15377"/>
        <dbReference type="ChEBI" id="CHEBI:15378"/>
        <dbReference type="ChEBI" id="CHEBI:16301"/>
        <dbReference type="ChEBI" id="CHEBI:17632"/>
        <dbReference type="ChEBI" id="CHEBI:57783"/>
        <dbReference type="ChEBI" id="CHEBI:58349"/>
        <dbReference type="EC" id="1.7.1.3"/>
    </reaction>
</comment>
<dbReference type="Gene3D" id="2.60.40.650">
    <property type="match status" value="1"/>
</dbReference>
<evidence type="ECO:0000256" key="8">
    <source>
        <dbReference type="ARBA" id="ARBA00015499"/>
    </source>
</evidence>
<dbReference type="InterPro" id="IPR039261">
    <property type="entry name" value="FNR_nucleotide-bd"/>
</dbReference>
<keyword evidence="10" id="KW-0349">Heme</keyword>
<evidence type="ECO:0000259" key="18">
    <source>
        <dbReference type="PROSITE" id="PS51384"/>
    </source>
</evidence>
<dbReference type="PROSITE" id="PS50255">
    <property type="entry name" value="CYTOCHROME_B5_2"/>
    <property type="match status" value="1"/>
</dbReference>
<dbReference type="GO" id="GO:0050464">
    <property type="term" value="F:nitrate reductase (NADPH) activity"/>
    <property type="evidence" value="ECO:0007669"/>
    <property type="project" value="UniProtKB-EC"/>
</dbReference>
<feature type="domain" description="FAD-binding FR-type" evidence="18">
    <location>
        <begin position="597"/>
        <end position="719"/>
    </location>
</feature>
<evidence type="ECO:0000259" key="17">
    <source>
        <dbReference type="PROSITE" id="PS50255"/>
    </source>
</evidence>
<dbReference type="OrthoDB" id="432685at2759"/>
<dbReference type="EC" id="1.7.1.3" evidence="7"/>
<dbReference type="SUPFAM" id="SSF52343">
    <property type="entry name" value="Ferredoxin reductase-like, C-terminal NADP-linked domain"/>
    <property type="match status" value="1"/>
</dbReference>
<dbReference type="PROSITE" id="PS51384">
    <property type="entry name" value="FAD_FR"/>
    <property type="match status" value="1"/>
</dbReference>
<dbReference type="AlphaFoldDB" id="A0A139AR42"/>
<dbReference type="Pfam" id="PF00175">
    <property type="entry name" value="NAD_binding_1"/>
    <property type="match status" value="1"/>
</dbReference>
<comment type="function">
    <text evidence="4">Nitrate reductase is a key enzyme involved in the first step of nitrate assimilation in plants, fungi and bacteria.</text>
</comment>
<feature type="region of interest" description="Disordered" evidence="16">
    <location>
        <begin position="467"/>
        <end position="496"/>
    </location>
</feature>
<comment type="similarity">
    <text evidence="5">Belongs to the nitrate reductase family.</text>
</comment>
<evidence type="ECO:0000256" key="12">
    <source>
        <dbReference type="ARBA" id="ARBA00023002"/>
    </source>
</evidence>
<feature type="compositionally biased region" description="Basic and acidic residues" evidence="16">
    <location>
        <begin position="472"/>
        <end position="496"/>
    </location>
</feature>
<reference evidence="19 20" key="1">
    <citation type="journal article" date="2015" name="Genome Biol. Evol.">
        <title>Phylogenomic analyses indicate that early fungi evolved digesting cell walls of algal ancestors of land plants.</title>
        <authorList>
            <person name="Chang Y."/>
            <person name="Wang S."/>
            <person name="Sekimoto S."/>
            <person name="Aerts A.L."/>
            <person name="Choi C."/>
            <person name="Clum A."/>
            <person name="LaButti K.M."/>
            <person name="Lindquist E.A."/>
            <person name="Yee Ngan C."/>
            <person name="Ohm R.A."/>
            <person name="Salamov A.A."/>
            <person name="Grigoriev I.V."/>
            <person name="Spatafora J.W."/>
            <person name="Berbee M.L."/>
        </authorList>
    </citation>
    <scope>NUCLEOTIDE SEQUENCE [LARGE SCALE GENOMIC DNA]</scope>
    <source>
        <strain evidence="19 20">JEL478</strain>
    </source>
</reference>
<keyword evidence="12" id="KW-0560">Oxidoreductase</keyword>
<accession>A0A139AR42</accession>
<dbReference type="Pfam" id="PF00173">
    <property type="entry name" value="Cyt-b5"/>
    <property type="match status" value="1"/>
</dbReference>
<evidence type="ECO:0000256" key="15">
    <source>
        <dbReference type="ARBA" id="ARBA00049155"/>
    </source>
</evidence>
<comment type="cofactor">
    <cofactor evidence="3">
        <name>FAD</name>
        <dbReference type="ChEBI" id="CHEBI:57692"/>
    </cofactor>
</comment>
<evidence type="ECO:0000256" key="4">
    <source>
        <dbReference type="ARBA" id="ARBA00003838"/>
    </source>
</evidence>
<protein>
    <recommendedName>
        <fullName evidence="8">Nitrate reductase [NADPH]</fullName>
        <ecNumber evidence="7">1.7.1.3</ecNumber>
    </recommendedName>
</protein>
<dbReference type="InterPro" id="IPR001199">
    <property type="entry name" value="Cyt_B5-like_heme/steroid-bd"/>
</dbReference>
<gene>
    <name evidence="19" type="ORF">M427DRAFT_95808</name>
</gene>
<dbReference type="Pfam" id="PF03404">
    <property type="entry name" value="Mo-co_dimer"/>
    <property type="match status" value="1"/>
</dbReference>
<comment type="cofactor">
    <cofactor evidence="1">
        <name>Mo-molybdopterin</name>
        <dbReference type="ChEBI" id="CHEBI:71302"/>
    </cofactor>
</comment>
<dbReference type="PROSITE" id="PS00191">
    <property type="entry name" value="CYTOCHROME_B5_1"/>
    <property type="match status" value="1"/>
</dbReference>
<dbReference type="InterPro" id="IPR008335">
    <property type="entry name" value="Mopterin_OxRdtase_euk"/>
</dbReference>
<evidence type="ECO:0000256" key="16">
    <source>
        <dbReference type="SAM" id="MobiDB-lite"/>
    </source>
</evidence>
<keyword evidence="20" id="KW-1185">Reference proteome</keyword>
<name>A0A139AR42_GONPJ</name>
<evidence type="ECO:0000256" key="3">
    <source>
        <dbReference type="ARBA" id="ARBA00001974"/>
    </source>
</evidence>
<evidence type="ECO:0000256" key="9">
    <source>
        <dbReference type="ARBA" id="ARBA00022505"/>
    </source>
</evidence>
<evidence type="ECO:0000256" key="7">
    <source>
        <dbReference type="ARBA" id="ARBA00012673"/>
    </source>
</evidence>
<dbReference type="Pfam" id="PF00174">
    <property type="entry name" value="Oxidored_molyb"/>
    <property type="match status" value="1"/>
</dbReference>
<dbReference type="GO" id="GO:0030151">
    <property type="term" value="F:molybdenum ion binding"/>
    <property type="evidence" value="ECO:0007669"/>
    <property type="project" value="InterPro"/>
</dbReference>
<organism evidence="19 20">
    <name type="scientific">Gonapodya prolifera (strain JEL478)</name>
    <name type="common">Monoblepharis prolifera</name>
    <dbReference type="NCBI Taxonomy" id="1344416"/>
    <lineage>
        <taxon>Eukaryota</taxon>
        <taxon>Fungi</taxon>
        <taxon>Fungi incertae sedis</taxon>
        <taxon>Chytridiomycota</taxon>
        <taxon>Chytridiomycota incertae sedis</taxon>
        <taxon>Monoblepharidomycetes</taxon>
        <taxon>Monoblepharidales</taxon>
        <taxon>Gonapodyaceae</taxon>
        <taxon>Gonapodya</taxon>
    </lineage>
</organism>
<dbReference type="SUPFAM" id="SSF81296">
    <property type="entry name" value="E set domains"/>
    <property type="match status" value="1"/>
</dbReference>
<comment type="cofactor">
    <cofactor evidence="2">
        <name>heme</name>
        <dbReference type="ChEBI" id="CHEBI:30413"/>
    </cofactor>
</comment>
<keyword evidence="14" id="KW-0534">Nitrate assimilation</keyword>
<dbReference type="CDD" id="cd06183">
    <property type="entry name" value="cyt_b5_reduct_like"/>
    <property type="match status" value="1"/>
</dbReference>
<dbReference type="PRINTS" id="PR00363">
    <property type="entry name" value="CYTOCHROMEB5"/>
</dbReference>
<dbReference type="InterPro" id="IPR036400">
    <property type="entry name" value="Cyt_B5-like_heme/steroid_sf"/>
</dbReference>
<dbReference type="PRINTS" id="PR00406">
    <property type="entry name" value="CYTB5RDTASE"/>
</dbReference>
<dbReference type="Gene3D" id="3.90.420.10">
    <property type="entry name" value="Oxidoreductase, molybdopterin-binding domain"/>
    <property type="match status" value="1"/>
</dbReference>
<comment type="subunit">
    <text evidence="6">Homodimer.</text>
</comment>
<dbReference type="GO" id="GO:0043546">
    <property type="term" value="F:molybdopterin cofactor binding"/>
    <property type="evidence" value="ECO:0007669"/>
    <property type="project" value="TreeGrafter"/>
</dbReference>
<dbReference type="STRING" id="1344416.A0A139AR42"/>